<feature type="domain" description="ChsH2 rubredoxin-like zinc ribbon" evidence="2">
    <location>
        <begin position="202"/>
        <end position="235"/>
    </location>
</feature>
<dbReference type="InterPro" id="IPR012340">
    <property type="entry name" value="NA-bd_OB-fold"/>
</dbReference>
<dbReference type="InterPro" id="IPR039569">
    <property type="entry name" value="FAS1-like_DH_region"/>
</dbReference>
<protein>
    <submittedName>
        <fullName evidence="4">DNA-binding protein</fullName>
    </submittedName>
</protein>
<evidence type="ECO:0000313" key="5">
    <source>
        <dbReference type="Proteomes" id="UP000294947"/>
    </source>
</evidence>
<dbReference type="Pfam" id="PF13452">
    <property type="entry name" value="FAS1_DH_region"/>
    <property type="match status" value="1"/>
</dbReference>
<dbReference type="SUPFAM" id="SSF54637">
    <property type="entry name" value="Thioesterase/thiol ester dehydrase-isomerase"/>
    <property type="match status" value="1"/>
</dbReference>
<proteinExistence type="predicted"/>
<dbReference type="EMBL" id="SMKW01000045">
    <property type="protein sequence ID" value="TDD42707.1"/>
    <property type="molecule type" value="Genomic_DNA"/>
</dbReference>
<dbReference type="CDD" id="cd03441">
    <property type="entry name" value="R_hydratase_like"/>
    <property type="match status" value="1"/>
</dbReference>
<dbReference type="InterPro" id="IPR002878">
    <property type="entry name" value="ChsH2_C"/>
</dbReference>
<keyword evidence="5" id="KW-1185">Reference proteome</keyword>
<evidence type="ECO:0000259" key="1">
    <source>
        <dbReference type="Pfam" id="PF01796"/>
    </source>
</evidence>
<dbReference type="Gene3D" id="3.10.129.10">
    <property type="entry name" value="Hotdog Thioesterase"/>
    <property type="match status" value="1"/>
</dbReference>
<dbReference type="InterPro" id="IPR022002">
    <property type="entry name" value="ChsH2_Znr"/>
</dbReference>
<evidence type="ECO:0000259" key="2">
    <source>
        <dbReference type="Pfam" id="PF12172"/>
    </source>
</evidence>
<accession>A0A4V6PDQ7</accession>
<feature type="domain" description="FAS1-like dehydratase" evidence="3">
    <location>
        <begin position="30"/>
        <end position="164"/>
    </location>
</feature>
<dbReference type="PANTHER" id="PTHR34075">
    <property type="entry name" value="BLR3430 PROTEIN"/>
    <property type="match status" value="1"/>
</dbReference>
<dbReference type="RefSeq" id="WP_132490418.1">
    <property type="nucleotide sequence ID" value="NZ_SMKW01000045.1"/>
</dbReference>
<sequence>MTSTATAADAILAAADRIQQRGPSAPRAARDPVNLPMINNWVEAIGDANPVYTSAADAAASVHGGPVAPPAMAQVWTMGGLHPDRDTDDPLYAMMAALDDAGYTSVVATNCEQTYHRYLRHGEQLTVTTRLDGVVGPKKTGLGEGWFVTTRNTWYVGDEPVAEMLFRVLKFRPPEREPEAPQQRSGGDVIRPAIDRDTAYFWEGTAAGELRIQRCGQCGLLRHPPGPMCPECGATKRTYLVSEGLGEVYSYIVHHHPPVPGKELPLVVALVELDEGVRMLGELRGVDPAAVEIGQRVVADFQRIDDELVLPGWRPKAS</sequence>
<dbReference type="OrthoDB" id="4275032at2"/>
<dbReference type="SUPFAM" id="SSF50249">
    <property type="entry name" value="Nucleic acid-binding proteins"/>
    <property type="match status" value="1"/>
</dbReference>
<dbReference type="AlphaFoldDB" id="A0A4V6PDQ7"/>
<dbReference type="InterPro" id="IPR052513">
    <property type="entry name" value="Thioester_dehydratase-like"/>
</dbReference>
<name>A0A4V6PDQ7_9PSEU</name>
<gene>
    <name evidence="4" type="ORF">E1288_28720</name>
</gene>
<dbReference type="GO" id="GO:0003677">
    <property type="term" value="F:DNA binding"/>
    <property type="evidence" value="ECO:0007669"/>
    <property type="project" value="UniProtKB-KW"/>
</dbReference>
<reference evidence="4 5" key="1">
    <citation type="submission" date="2019-03" db="EMBL/GenBank/DDBJ databases">
        <title>Draft genome sequences of novel Actinobacteria.</title>
        <authorList>
            <person name="Sahin N."/>
            <person name="Ay H."/>
            <person name="Saygin H."/>
        </authorList>
    </citation>
    <scope>NUCLEOTIDE SEQUENCE [LARGE SCALE GENOMIC DNA]</scope>
    <source>
        <strain evidence="4 5">7K502</strain>
    </source>
</reference>
<organism evidence="4 5">
    <name type="scientific">Saccharopolyspora elongata</name>
    <dbReference type="NCBI Taxonomy" id="2530387"/>
    <lineage>
        <taxon>Bacteria</taxon>
        <taxon>Bacillati</taxon>
        <taxon>Actinomycetota</taxon>
        <taxon>Actinomycetes</taxon>
        <taxon>Pseudonocardiales</taxon>
        <taxon>Pseudonocardiaceae</taxon>
        <taxon>Saccharopolyspora</taxon>
    </lineage>
</organism>
<dbReference type="InterPro" id="IPR029069">
    <property type="entry name" value="HotDog_dom_sf"/>
</dbReference>
<feature type="domain" description="ChsH2 C-terminal OB-fold" evidence="1">
    <location>
        <begin position="244"/>
        <end position="302"/>
    </location>
</feature>
<dbReference type="Pfam" id="PF12172">
    <property type="entry name" value="zf-ChsH2"/>
    <property type="match status" value="1"/>
</dbReference>
<dbReference type="PANTHER" id="PTHR34075:SF5">
    <property type="entry name" value="BLR3430 PROTEIN"/>
    <property type="match status" value="1"/>
</dbReference>
<dbReference type="Gene3D" id="6.10.30.10">
    <property type="match status" value="1"/>
</dbReference>
<keyword evidence="4" id="KW-0238">DNA-binding</keyword>
<evidence type="ECO:0000313" key="4">
    <source>
        <dbReference type="EMBL" id="TDD42707.1"/>
    </source>
</evidence>
<dbReference type="Pfam" id="PF01796">
    <property type="entry name" value="OB_ChsH2_C"/>
    <property type="match status" value="1"/>
</dbReference>
<dbReference type="Proteomes" id="UP000294947">
    <property type="component" value="Unassembled WGS sequence"/>
</dbReference>
<evidence type="ECO:0000259" key="3">
    <source>
        <dbReference type="Pfam" id="PF13452"/>
    </source>
</evidence>
<comment type="caution">
    <text evidence="4">The sequence shown here is derived from an EMBL/GenBank/DDBJ whole genome shotgun (WGS) entry which is preliminary data.</text>
</comment>